<evidence type="ECO:0000256" key="5">
    <source>
        <dbReference type="ARBA" id="ARBA00022793"/>
    </source>
</evidence>
<dbReference type="InterPro" id="IPR002985">
    <property type="entry name" value="Arg_decrbxlase"/>
</dbReference>
<dbReference type="GO" id="GO:0008792">
    <property type="term" value="F:arginine decarboxylase activity"/>
    <property type="evidence" value="ECO:0007669"/>
    <property type="project" value="UniProtKB-EC"/>
</dbReference>
<gene>
    <name evidence="12" type="ordered locus">FTL_0501</name>
    <name evidence="11" type="ORF">AW21_1367</name>
</gene>
<evidence type="ECO:0000313" key="14">
    <source>
        <dbReference type="Proteomes" id="UP000031874"/>
    </source>
</evidence>
<name>A0AAI8BF73_FRATH</name>
<accession>A0AAI8BF73</accession>
<dbReference type="AlphaFoldDB" id="A0AAI8BF73"/>
<organism evidence="11 14">
    <name type="scientific">Francisella tularensis subsp. holarctica (strain LVS)</name>
    <dbReference type="NCBI Taxonomy" id="376619"/>
    <lineage>
        <taxon>Bacteria</taxon>
        <taxon>Pseudomonadati</taxon>
        <taxon>Pseudomonadota</taxon>
        <taxon>Gammaproteobacteria</taxon>
        <taxon>Thiotrichales</taxon>
        <taxon>Francisellaceae</taxon>
        <taxon>Francisella</taxon>
    </lineage>
</organism>
<evidence type="ECO:0000256" key="8">
    <source>
        <dbReference type="ARBA" id="ARBA00023066"/>
    </source>
</evidence>
<comment type="similarity">
    <text evidence="3">Belongs to the Orn/Lys/Arg decarboxylase class-II family. SpeA subfamily.</text>
</comment>
<dbReference type="EMBL" id="CP009694">
    <property type="protein sequence ID" value="AJI58535.1"/>
    <property type="molecule type" value="Genomic_DNA"/>
</dbReference>
<keyword evidence="6" id="KW-0460">Magnesium</keyword>
<keyword evidence="5" id="KW-0210">Decarboxylase</keyword>
<reference evidence="11 14" key="3">
    <citation type="journal article" date="2015" name="Genome Announc.">
        <title>Genome sequencing of 18 francisella strains to aid in assay development and testing.</title>
        <authorList>
            <person name="Johnson S.L."/>
            <person name="Daligault H.E."/>
            <person name="Davenport K.W."/>
            <person name="Coyne S.R."/>
            <person name="Frey K.G."/>
            <person name="Koroleva G.I."/>
            <person name="Broomall S.M."/>
            <person name="Bishop-Lilly K.A."/>
            <person name="Bruce D.C."/>
            <person name="Chertkov O."/>
            <person name="Freitas T."/>
            <person name="Jaissle J."/>
            <person name="Ladner J.T."/>
            <person name="Rosenzweig C.N."/>
            <person name="Gibbons H.S."/>
            <person name="Palacios G.F."/>
            <person name="Redden C.L."/>
            <person name="Xu Y."/>
            <person name="Minogue T.D."/>
            <person name="Chain P.S."/>
        </authorList>
    </citation>
    <scope>NUCLEOTIDE SEQUENCE [LARGE SCALE GENOMIC DNA]</scope>
    <source>
        <strain evidence="11 14">LVS</strain>
    </source>
</reference>
<dbReference type="PRINTS" id="PR01179">
    <property type="entry name" value="ODADCRBXLASE"/>
</dbReference>
<dbReference type="EMBL" id="AM233362">
    <property type="protein sequence ID" value="CAJ78941.1"/>
    <property type="molecule type" value="Genomic_DNA"/>
</dbReference>
<dbReference type="Proteomes" id="UP000001944">
    <property type="component" value="Chromosome"/>
</dbReference>
<evidence type="ECO:0000256" key="2">
    <source>
        <dbReference type="ARBA" id="ARBA00001946"/>
    </source>
</evidence>
<reference evidence="12" key="4">
    <citation type="submission" date="2015-02" db="EMBL/GenBank/DDBJ databases">
        <title>Complete genome sequence of Francisella tularensis LVS (Live Vaccine Strain).</title>
        <authorList>
            <person name="Chain P."/>
            <person name="Larimer F."/>
            <person name="Land M."/>
            <person name="Stilwagen S."/>
            <person name="Larsson P."/>
            <person name="Bearden S."/>
            <person name="Chu M."/>
            <person name="Oyston P."/>
            <person name="Forsman M."/>
            <person name="Andersson S."/>
            <person name="Lindler L."/>
            <person name="Titball R."/>
            <person name="Garcia E."/>
        </authorList>
    </citation>
    <scope>NUCLEOTIDE SEQUENCE</scope>
    <source>
        <strain evidence="12">LVS</strain>
    </source>
</reference>
<evidence type="ECO:0000256" key="3">
    <source>
        <dbReference type="ARBA" id="ARBA00008357"/>
    </source>
</evidence>
<dbReference type="InterPro" id="IPR029066">
    <property type="entry name" value="PLP-binding_barrel"/>
</dbReference>
<dbReference type="InterPro" id="IPR022644">
    <property type="entry name" value="De-COase2_N"/>
</dbReference>
<evidence type="ECO:0000313" key="11">
    <source>
        <dbReference type="EMBL" id="AJI58535.1"/>
    </source>
</evidence>
<dbReference type="SUPFAM" id="SSF51419">
    <property type="entry name" value="PLP-binding barrel"/>
    <property type="match status" value="1"/>
</dbReference>
<protein>
    <recommendedName>
        <fullName evidence="4">arginine decarboxylase</fullName>
        <ecNumber evidence="4">4.1.1.19</ecNumber>
    </recommendedName>
</protein>
<dbReference type="PANTHER" id="PTHR43295">
    <property type="entry name" value="ARGININE DECARBOXYLASE"/>
    <property type="match status" value="1"/>
</dbReference>
<evidence type="ECO:0000313" key="12">
    <source>
        <dbReference type="EMBL" id="CAJ78941.1"/>
    </source>
</evidence>
<evidence type="ECO:0000256" key="7">
    <source>
        <dbReference type="ARBA" id="ARBA00022898"/>
    </source>
</evidence>
<dbReference type="GO" id="GO:0006527">
    <property type="term" value="P:L-arginine catabolic process"/>
    <property type="evidence" value="ECO:0007669"/>
    <property type="project" value="InterPro"/>
</dbReference>
<feature type="domain" description="Orn/DAP/Arg decarboxylase 2 N-terminal" evidence="10">
    <location>
        <begin position="4"/>
        <end position="210"/>
    </location>
</feature>
<dbReference type="EC" id="4.1.1.19" evidence="4"/>
<dbReference type="Proteomes" id="UP000031874">
    <property type="component" value="Chromosome"/>
</dbReference>
<proteinExistence type="inferred from homology"/>
<evidence type="ECO:0000256" key="9">
    <source>
        <dbReference type="ARBA" id="ARBA00023239"/>
    </source>
</evidence>
<evidence type="ECO:0000256" key="6">
    <source>
        <dbReference type="ARBA" id="ARBA00022842"/>
    </source>
</evidence>
<dbReference type="PANTHER" id="PTHR43295:SF9">
    <property type="entry name" value="BIOSYNTHETIC ARGININE DECARBOXYLASE"/>
    <property type="match status" value="1"/>
</dbReference>
<reference evidence="13" key="2">
    <citation type="submission" date="2006-03" db="EMBL/GenBank/DDBJ databases">
        <title>Complete genome sequence of Francisella tularensis LVS (Live Vaccine Strain).</title>
        <authorList>
            <person name="Chain P."/>
            <person name="Larimer F."/>
            <person name="Land M."/>
            <person name="Stilwagen S."/>
            <person name="Larsson P."/>
            <person name="Bearden S."/>
            <person name="Chu M."/>
            <person name="Oyston P."/>
            <person name="Forsman M."/>
            <person name="Andersson S."/>
            <person name="Lindler L."/>
            <person name="Titball R."/>
            <person name="Garcia E."/>
        </authorList>
    </citation>
    <scope>NUCLEOTIDE SEQUENCE [LARGE SCALE GENOMIC DNA]</scope>
    <source>
        <strain evidence="13">LVS</strain>
    </source>
</reference>
<reference evidence="12" key="1">
    <citation type="submission" date="2006-02" db="EMBL/GenBank/DDBJ databases">
        <authorList>
            <consortium name="Microbial Genomics Group"/>
            <consortium name="Lawrence Livermore National Laboratory"/>
            <consortium name="and the Genome Analysis Group"/>
            <consortium name="Oak Ridge National Laboratory"/>
            <person name="Larimer F.W."/>
        </authorList>
    </citation>
    <scope>NUCLEOTIDE SEQUENCE</scope>
    <source>
        <strain evidence="12">LVS</strain>
    </source>
</reference>
<dbReference type="InterPro" id="IPR009006">
    <property type="entry name" value="Ala_racemase/Decarboxylase_C"/>
</dbReference>
<keyword evidence="7" id="KW-0663">Pyridoxal phosphate</keyword>
<keyword evidence="8" id="KW-0745">Spermidine biosynthesis</keyword>
<evidence type="ECO:0000256" key="4">
    <source>
        <dbReference type="ARBA" id="ARBA00012426"/>
    </source>
</evidence>
<evidence type="ECO:0000256" key="1">
    <source>
        <dbReference type="ARBA" id="ARBA00001933"/>
    </source>
</evidence>
<dbReference type="Pfam" id="PF02784">
    <property type="entry name" value="Orn_Arg_deC_N"/>
    <property type="match status" value="1"/>
</dbReference>
<dbReference type="InterPro" id="IPR000183">
    <property type="entry name" value="Orn/DAP/Arg_de-COase"/>
</dbReference>
<keyword evidence="9" id="KW-0456">Lyase</keyword>
<comment type="cofactor">
    <cofactor evidence="1">
        <name>pyridoxal 5'-phosphate</name>
        <dbReference type="ChEBI" id="CHEBI:597326"/>
    </cofactor>
</comment>
<dbReference type="Gene3D" id="2.40.37.10">
    <property type="entry name" value="Lyase, Ornithine Decarboxylase, Chain A, domain 1"/>
    <property type="match status" value="1"/>
</dbReference>
<comment type="cofactor">
    <cofactor evidence="2">
        <name>Mg(2+)</name>
        <dbReference type="ChEBI" id="CHEBI:18420"/>
    </cofactor>
</comment>
<evidence type="ECO:0000313" key="13">
    <source>
        <dbReference type="Proteomes" id="UP000001944"/>
    </source>
</evidence>
<dbReference type="Gene3D" id="3.20.20.10">
    <property type="entry name" value="Alanine racemase"/>
    <property type="match status" value="1"/>
</dbReference>
<sequence>MDYEVGTKSEFLAVLSTAAKTQKIICNGFKDLSFYKIAQLAAKIGYKIIIVIENISEINIIQDLLDNNVNIKFDFGIRTKPFDNCIHTQKFGLSLSQINECINFLKTNQLQQKLLLLHSHIGSQLKSTDKVVANIQRLMRIYSELKSDFVNLEYIDFGGGLVVNYDEYDRPSYDFDSYAKNIIKNCKYYAEYYNCDMPSIVTESGRAITAESSLLITKPLIKQHESDIENEILHQQWLDREVSLSELQSYLPQNQKNTQQAWLNFSIFQSLLDHWGIDQKFPILPLEFFNSYVTSEVKLYDISYDVDGVVKSTSEYIEIATDNIEYIVFMCVGAYQGMLSAKHNMLGNISAVNIYIDENRKVKVSVKAAENYYSLLDQYGYNSLRIQSNLKRYYYYHQEEINQEEEEFLDNLFIDNPYMGEITSQQGGINYAIMAG</sequence>
<dbReference type="GO" id="GO:0033388">
    <property type="term" value="P:putrescine biosynthetic process from arginine"/>
    <property type="evidence" value="ECO:0007669"/>
    <property type="project" value="TreeGrafter"/>
</dbReference>
<dbReference type="KEGG" id="ftl:FTL_0501"/>
<evidence type="ECO:0000259" key="10">
    <source>
        <dbReference type="Pfam" id="PF02784"/>
    </source>
</evidence>
<dbReference type="GO" id="GO:0008295">
    <property type="term" value="P:spermidine biosynthetic process"/>
    <property type="evidence" value="ECO:0007669"/>
    <property type="project" value="UniProtKB-KW"/>
</dbReference>